<name>A0A369KC95_HYPMA</name>
<keyword evidence="2" id="KW-1185">Reference proteome</keyword>
<dbReference type="AlphaFoldDB" id="A0A369KC95"/>
<protein>
    <submittedName>
        <fullName evidence="1">Uncharacterized protein</fullName>
    </submittedName>
</protein>
<sequence>MEGTVYNRRQSDAFSLVPLSPRPITISPGTQPAPTSLRTSSVALAFTRVYDPNAGKAEISKVLFPALAFDVREFSIAWLWGLIAMNHNN</sequence>
<comment type="caution">
    <text evidence="1">The sequence shown here is derived from an EMBL/GenBank/DDBJ whole genome shotgun (WGS) entry which is preliminary data.</text>
</comment>
<dbReference type="InParanoid" id="A0A369KC95"/>
<dbReference type="EMBL" id="LUEZ02000005">
    <property type="protein sequence ID" value="RDB30275.1"/>
    <property type="molecule type" value="Genomic_DNA"/>
</dbReference>
<dbReference type="Proteomes" id="UP000076154">
    <property type="component" value="Unassembled WGS sequence"/>
</dbReference>
<gene>
    <name evidence="1" type="ORF">Hypma_007114</name>
</gene>
<evidence type="ECO:0000313" key="2">
    <source>
        <dbReference type="Proteomes" id="UP000076154"/>
    </source>
</evidence>
<proteinExistence type="predicted"/>
<evidence type="ECO:0000313" key="1">
    <source>
        <dbReference type="EMBL" id="RDB30275.1"/>
    </source>
</evidence>
<organism evidence="1 2">
    <name type="scientific">Hypsizygus marmoreus</name>
    <name type="common">White beech mushroom</name>
    <name type="synonym">Agaricus marmoreus</name>
    <dbReference type="NCBI Taxonomy" id="39966"/>
    <lineage>
        <taxon>Eukaryota</taxon>
        <taxon>Fungi</taxon>
        <taxon>Dikarya</taxon>
        <taxon>Basidiomycota</taxon>
        <taxon>Agaricomycotina</taxon>
        <taxon>Agaricomycetes</taxon>
        <taxon>Agaricomycetidae</taxon>
        <taxon>Agaricales</taxon>
        <taxon>Tricholomatineae</taxon>
        <taxon>Lyophyllaceae</taxon>
        <taxon>Hypsizygus</taxon>
    </lineage>
</organism>
<accession>A0A369KC95</accession>
<reference evidence="1" key="1">
    <citation type="submission" date="2018-04" db="EMBL/GenBank/DDBJ databases">
        <title>Whole genome sequencing of Hypsizygus marmoreus.</title>
        <authorList>
            <person name="Choi I.-G."/>
            <person name="Min B."/>
            <person name="Kim J.-G."/>
            <person name="Kim S."/>
            <person name="Oh Y.-L."/>
            <person name="Kong W.-S."/>
            <person name="Park H."/>
            <person name="Jeong J."/>
            <person name="Song E.-S."/>
        </authorList>
    </citation>
    <scope>NUCLEOTIDE SEQUENCE [LARGE SCALE GENOMIC DNA]</scope>
    <source>
        <strain evidence="1">51987-8</strain>
    </source>
</reference>